<name>A0A895XU03_9ACTN</name>
<dbReference type="Gene3D" id="3.20.20.10">
    <property type="entry name" value="Alanine racemase"/>
    <property type="match status" value="1"/>
</dbReference>
<evidence type="ECO:0000256" key="3">
    <source>
        <dbReference type="PIRSR" id="PIRSR600183-50"/>
    </source>
</evidence>
<dbReference type="InterPro" id="IPR022644">
    <property type="entry name" value="De-COase2_N"/>
</dbReference>
<dbReference type="SUPFAM" id="SSF51419">
    <property type="entry name" value="PLP-binding barrel"/>
    <property type="match status" value="1"/>
</dbReference>
<sequence length="397" mass="43026">MTLHDHDQPTPDAIPTHVADLATTCEAPAYLYSRDSFTRNIEQLRTHLPAGAQILYAMKACSIPGLLARAVHSCDGIEVASAGELVAALEAGAMQVALSGPAKSDMALQTALTAEADIVVHVESVHELHRLAAAAKTAKAKAQVALRVNRSSSPVSGSHRMSGEPTAFGISEDQVPSVLALALGMRDVDVVGFHHHAVSNCVDARTYAHHVREAVAYSRRLAGQFDVRLRYVNVGGGLGADPRGDRIDVKVLGELLADCEVGSAQLVFEPGRYLAADAGWYVTEVVDVKVSHGQAFAVVRGGTHHFRLPASWGYSHPFVVVERDEWPYVWDRPGLVDELVTVAGELCTTKDVLARRQPVRRLRVGDRLVFARTGAYGWEISHDRFLRHEPPQLLLAD</sequence>
<dbReference type="SUPFAM" id="SSF50621">
    <property type="entry name" value="Alanine racemase C-terminal domain-like"/>
    <property type="match status" value="1"/>
</dbReference>
<dbReference type="Pfam" id="PF02784">
    <property type="entry name" value="Orn_Arg_deC_N"/>
    <property type="match status" value="1"/>
</dbReference>
<dbReference type="KEGG" id="nav:JQS30_07790"/>
<evidence type="ECO:0000256" key="1">
    <source>
        <dbReference type="ARBA" id="ARBA00001933"/>
    </source>
</evidence>
<dbReference type="AlphaFoldDB" id="A0A895XU03"/>
<evidence type="ECO:0000256" key="2">
    <source>
        <dbReference type="ARBA" id="ARBA00022898"/>
    </source>
</evidence>
<protein>
    <submittedName>
        <fullName evidence="5">Alanine racemase</fullName>
    </submittedName>
</protein>
<accession>A0A895XU03</accession>
<keyword evidence="2 3" id="KW-0663">Pyridoxal phosphate</keyword>
<dbReference type="InterPro" id="IPR000183">
    <property type="entry name" value="Orn/DAP/Arg_de-COase"/>
</dbReference>
<dbReference type="GO" id="GO:0009089">
    <property type="term" value="P:lysine biosynthetic process via diaminopimelate"/>
    <property type="evidence" value="ECO:0007669"/>
    <property type="project" value="TreeGrafter"/>
</dbReference>
<reference evidence="5" key="1">
    <citation type="submission" date="2021-02" db="EMBL/GenBank/DDBJ databases">
        <title>Natronoglycomyces albus gen. nov., sp. nov, a haloalkaliphilic actinobacterium from a soda solonchak soil.</title>
        <authorList>
            <person name="Sorokin D.Y."/>
            <person name="Khijniak T.V."/>
            <person name="Zakharycheva A.P."/>
            <person name="Boueva O.V."/>
            <person name="Ariskina E.V."/>
            <person name="Hahnke R.L."/>
            <person name="Bunk B."/>
            <person name="Sproer C."/>
            <person name="Schumann P."/>
            <person name="Evtushenko L.I."/>
            <person name="Kublanov I.V."/>
        </authorList>
    </citation>
    <scope>NUCLEOTIDE SEQUENCE</scope>
    <source>
        <strain evidence="5">DSM 106290</strain>
    </source>
</reference>
<feature type="domain" description="Orn/DAP/Arg decarboxylase 2 N-terminal" evidence="4">
    <location>
        <begin position="35"/>
        <end position="276"/>
    </location>
</feature>
<dbReference type="PROSITE" id="PS00879">
    <property type="entry name" value="ODR_DC_2_2"/>
    <property type="match status" value="1"/>
</dbReference>
<feature type="modified residue" description="N6-(pyridoxal phosphate)lysine" evidence="3">
    <location>
        <position position="59"/>
    </location>
</feature>
<evidence type="ECO:0000259" key="4">
    <source>
        <dbReference type="Pfam" id="PF02784"/>
    </source>
</evidence>
<keyword evidence="6" id="KW-1185">Reference proteome</keyword>
<dbReference type="GO" id="GO:0008836">
    <property type="term" value="F:diaminopimelate decarboxylase activity"/>
    <property type="evidence" value="ECO:0007669"/>
    <property type="project" value="TreeGrafter"/>
</dbReference>
<dbReference type="EMBL" id="CP070496">
    <property type="protein sequence ID" value="QSB06779.1"/>
    <property type="molecule type" value="Genomic_DNA"/>
</dbReference>
<dbReference type="Proteomes" id="UP000662939">
    <property type="component" value="Chromosome"/>
</dbReference>
<dbReference type="PANTHER" id="PTHR43727:SF2">
    <property type="entry name" value="GROUP IV DECARBOXYLASE"/>
    <property type="match status" value="1"/>
</dbReference>
<gene>
    <name evidence="5" type="ORF">JQS30_07790</name>
</gene>
<organism evidence="5 6">
    <name type="scientific">Natronoglycomyces albus</name>
    <dbReference type="NCBI Taxonomy" id="2811108"/>
    <lineage>
        <taxon>Bacteria</taxon>
        <taxon>Bacillati</taxon>
        <taxon>Actinomycetota</taxon>
        <taxon>Actinomycetes</taxon>
        <taxon>Glycomycetales</taxon>
        <taxon>Glycomycetaceae</taxon>
        <taxon>Natronoglycomyces</taxon>
    </lineage>
</organism>
<dbReference type="PRINTS" id="PR01179">
    <property type="entry name" value="ODADCRBXLASE"/>
</dbReference>
<evidence type="ECO:0000313" key="5">
    <source>
        <dbReference type="EMBL" id="QSB06779.1"/>
    </source>
</evidence>
<dbReference type="RefSeq" id="WP_213172788.1">
    <property type="nucleotide sequence ID" value="NZ_CP070496.1"/>
</dbReference>
<dbReference type="InterPro" id="IPR029066">
    <property type="entry name" value="PLP-binding_barrel"/>
</dbReference>
<proteinExistence type="predicted"/>
<dbReference type="PANTHER" id="PTHR43727">
    <property type="entry name" value="DIAMINOPIMELATE DECARBOXYLASE"/>
    <property type="match status" value="1"/>
</dbReference>
<dbReference type="Gene3D" id="2.40.37.10">
    <property type="entry name" value="Lyase, Ornithine Decarboxylase, Chain A, domain 1"/>
    <property type="match status" value="1"/>
</dbReference>
<feature type="active site" description="Proton donor" evidence="3">
    <location>
        <position position="347"/>
    </location>
</feature>
<dbReference type="InterPro" id="IPR009006">
    <property type="entry name" value="Ala_racemase/Decarboxylase_C"/>
</dbReference>
<dbReference type="InterPro" id="IPR022657">
    <property type="entry name" value="De-COase2_CS"/>
</dbReference>
<evidence type="ECO:0000313" key="6">
    <source>
        <dbReference type="Proteomes" id="UP000662939"/>
    </source>
</evidence>
<comment type="cofactor">
    <cofactor evidence="1 3">
        <name>pyridoxal 5'-phosphate</name>
        <dbReference type="ChEBI" id="CHEBI:597326"/>
    </cofactor>
</comment>